<dbReference type="EMBL" id="KZ819604">
    <property type="protein sequence ID" value="PWN33636.1"/>
    <property type="molecule type" value="Genomic_DNA"/>
</dbReference>
<evidence type="ECO:0000256" key="1">
    <source>
        <dbReference type="SAM" id="MobiDB-lite"/>
    </source>
</evidence>
<dbReference type="GeneID" id="37024396"/>
<reference evidence="2 3" key="1">
    <citation type="journal article" date="2018" name="Mol. Biol. Evol.">
        <title>Broad Genomic Sampling Reveals a Smut Pathogenic Ancestry of the Fungal Clade Ustilaginomycotina.</title>
        <authorList>
            <person name="Kijpornyongpan T."/>
            <person name="Mondo S.J."/>
            <person name="Barry K."/>
            <person name="Sandor L."/>
            <person name="Lee J."/>
            <person name="Lipzen A."/>
            <person name="Pangilinan J."/>
            <person name="LaButti K."/>
            <person name="Hainaut M."/>
            <person name="Henrissat B."/>
            <person name="Grigoriev I.V."/>
            <person name="Spatafora J.W."/>
            <person name="Aime M.C."/>
        </authorList>
    </citation>
    <scope>NUCLEOTIDE SEQUENCE [LARGE SCALE GENOMIC DNA]</scope>
    <source>
        <strain evidence="2 3">MCA 3882</strain>
    </source>
</reference>
<sequence>MRFEHSFSLQLKQIILSSTNKMIRLMLYVLIATALHGSLAVATGSQKQESEKKKLLKLDLNLPPPEEDTNNQSTIHSDHESTHHTDPSGQDTNRSSKPSAQTTVCIHNPACGHWKSFPHKERNKLYLRWHRLNRTEEQKIADNKSASIRGKKRYREFTEEQRKFHNQKSVQVQRKRLERMTPEERKKWHKKKNDRRRKSGQLQEPQDQ</sequence>
<dbReference type="AlphaFoldDB" id="A0A316V7Y7"/>
<name>A0A316V7Y7_9BASI</name>
<feature type="region of interest" description="Disordered" evidence="1">
    <location>
        <begin position="159"/>
        <end position="208"/>
    </location>
</feature>
<dbReference type="RefSeq" id="XP_025353938.1">
    <property type="nucleotide sequence ID" value="XM_025502615.1"/>
</dbReference>
<keyword evidence="3" id="KW-1185">Reference proteome</keyword>
<organism evidence="2 3">
    <name type="scientific">Meira miltonrushii</name>
    <dbReference type="NCBI Taxonomy" id="1280837"/>
    <lineage>
        <taxon>Eukaryota</taxon>
        <taxon>Fungi</taxon>
        <taxon>Dikarya</taxon>
        <taxon>Basidiomycota</taxon>
        <taxon>Ustilaginomycotina</taxon>
        <taxon>Exobasidiomycetes</taxon>
        <taxon>Exobasidiales</taxon>
        <taxon>Brachybasidiaceae</taxon>
        <taxon>Meira</taxon>
    </lineage>
</organism>
<accession>A0A316V7Y7</accession>
<feature type="compositionally biased region" description="Polar residues" evidence="1">
    <location>
        <begin position="87"/>
        <end position="101"/>
    </location>
</feature>
<dbReference type="InParanoid" id="A0A316V7Y7"/>
<evidence type="ECO:0000313" key="3">
    <source>
        <dbReference type="Proteomes" id="UP000245771"/>
    </source>
</evidence>
<feature type="region of interest" description="Disordered" evidence="1">
    <location>
        <begin position="59"/>
        <end position="101"/>
    </location>
</feature>
<feature type="compositionally biased region" description="Basic residues" evidence="1">
    <location>
        <begin position="187"/>
        <end position="199"/>
    </location>
</feature>
<feature type="compositionally biased region" description="Basic and acidic residues" evidence="1">
    <location>
        <begin position="76"/>
        <end position="86"/>
    </location>
</feature>
<proteinExistence type="predicted"/>
<gene>
    <name evidence="2" type="ORF">FA14DRAFT_64052</name>
</gene>
<evidence type="ECO:0000313" key="2">
    <source>
        <dbReference type="EMBL" id="PWN33636.1"/>
    </source>
</evidence>
<dbReference type="Proteomes" id="UP000245771">
    <property type="component" value="Unassembled WGS sequence"/>
</dbReference>
<protein>
    <submittedName>
        <fullName evidence="2">Uncharacterized protein</fullName>
    </submittedName>
</protein>